<dbReference type="AlphaFoldDB" id="A0A7I8IKQ9"/>
<name>A0A7I8IKQ9_SPIIN</name>
<protein>
    <recommendedName>
        <fullName evidence="1">Reverse transcriptase Ty1/copia-type domain-containing protein</fullName>
    </recommendedName>
</protein>
<organism evidence="2">
    <name type="scientific">Spirodela intermedia</name>
    <name type="common">Intermediate duckweed</name>
    <dbReference type="NCBI Taxonomy" id="51605"/>
    <lineage>
        <taxon>Eukaryota</taxon>
        <taxon>Viridiplantae</taxon>
        <taxon>Streptophyta</taxon>
        <taxon>Embryophyta</taxon>
        <taxon>Tracheophyta</taxon>
        <taxon>Spermatophyta</taxon>
        <taxon>Magnoliopsida</taxon>
        <taxon>Liliopsida</taxon>
        <taxon>Araceae</taxon>
        <taxon>Lemnoideae</taxon>
        <taxon>Spirodela</taxon>
    </lineage>
</organism>
<feature type="domain" description="Reverse transcriptase Ty1/copia-type" evidence="1">
    <location>
        <begin position="7"/>
        <end position="98"/>
    </location>
</feature>
<reference evidence="2 3" key="1">
    <citation type="submission" date="2019-12" db="EMBL/GenBank/DDBJ databases">
        <authorList>
            <person name="Scholz U."/>
            <person name="Mascher M."/>
            <person name="Fiebig A."/>
        </authorList>
    </citation>
    <scope>NUCLEOTIDE SEQUENCE</scope>
</reference>
<accession>A0A7I8IKQ9</accession>
<dbReference type="EMBL" id="LR743591">
    <property type="protein sequence ID" value="CAA2618387.1"/>
    <property type="molecule type" value="Genomic_DNA"/>
</dbReference>
<dbReference type="Pfam" id="PF07727">
    <property type="entry name" value="RVT_2"/>
    <property type="match status" value="1"/>
</dbReference>
<sequence length="348" mass="39521">MNMSDECVYHKLNESKYIFLILYVNDILHVNNDISLLYDTKIFLLKNFQMKDLGPAYYFLNIEFLPHPNGFVLSQSHYIHSFLMQINMDKSKPTATPWLVSSLSSNHVGSFDSSVYRSVVGALPYITITRPDIAFAVNKVCQTMHAPSTQHWVNLKHLLRYLKGSILHGLLFRHSPSLSHTAFSNADCVGSPSDRQFTRGYLIFLGTNLVSWSSKKQPTVARSSTAAEYRAVADTIAELLWIRSLLTELRIPFTSPTTLWCDNVGATYLTANPIFHARTKHVEFDYHFVPEQVLSKHLRVCIISSTDQHADLLTKALPKARFKLLFNKLNLVSRQSLRGAIEEEDPSG</sequence>
<dbReference type="Proteomes" id="UP001189122">
    <property type="component" value="Unassembled WGS sequence"/>
</dbReference>
<dbReference type="InterPro" id="IPR013103">
    <property type="entry name" value="RVT_2"/>
</dbReference>
<dbReference type="PANTHER" id="PTHR11439">
    <property type="entry name" value="GAG-POL-RELATED RETROTRANSPOSON"/>
    <property type="match status" value="1"/>
</dbReference>
<dbReference type="PANTHER" id="PTHR11439:SF450">
    <property type="entry name" value="REVERSE TRANSCRIPTASE TY1_COPIA-TYPE DOMAIN-CONTAINING PROTEIN"/>
    <property type="match status" value="1"/>
</dbReference>
<keyword evidence="3" id="KW-1185">Reference proteome</keyword>
<proteinExistence type="predicted"/>
<dbReference type="InterPro" id="IPR043502">
    <property type="entry name" value="DNA/RNA_pol_sf"/>
</dbReference>
<evidence type="ECO:0000313" key="3">
    <source>
        <dbReference type="Proteomes" id="UP001189122"/>
    </source>
</evidence>
<dbReference type="CDD" id="cd09272">
    <property type="entry name" value="RNase_HI_RT_Ty1"/>
    <property type="match status" value="1"/>
</dbReference>
<gene>
    <name evidence="2" type="ORF">SI7747_04004554</name>
</gene>
<evidence type="ECO:0000259" key="1">
    <source>
        <dbReference type="Pfam" id="PF07727"/>
    </source>
</evidence>
<evidence type="ECO:0000313" key="2">
    <source>
        <dbReference type="EMBL" id="CAA2618387.1"/>
    </source>
</evidence>
<dbReference type="SUPFAM" id="SSF56672">
    <property type="entry name" value="DNA/RNA polymerases"/>
    <property type="match status" value="1"/>
</dbReference>
<dbReference type="EMBL" id="CACRZD030000004">
    <property type="protein sequence ID" value="CAA6658104.1"/>
    <property type="molecule type" value="Genomic_DNA"/>
</dbReference>